<reference evidence="2" key="1">
    <citation type="journal article" date="2018" name="BMC Genomics">
        <title>Genomic insights into host adaptation between the wheat stripe rust pathogen (Puccinia striiformis f. sp. tritici) and the barley stripe rust pathogen (Puccinia striiformis f. sp. hordei).</title>
        <authorList>
            <person name="Xia C."/>
            <person name="Wang M."/>
            <person name="Yin C."/>
            <person name="Cornejo O.E."/>
            <person name="Hulbert S.H."/>
            <person name="Chen X."/>
        </authorList>
    </citation>
    <scope>NUCLEOTIDE SEQUENCE [LARGE SCALE GENOMIC DNA]</scope>
    <source>
        <strain evidence="2">93-210</strain>
    </source>
</reference>
<proteinExistence type="predicted"/>
<dbReference type="Proteomes" id="UP001060170">
    <property type="component" value="Chromosome 18"/>
</dbReference>
<dbReference type="EMBL" id="CM045882">
    <property type="protein sequence ID" value="KAI7935602.1"/>
    <property type="molecule type" value="Genomic_DNA"/>
</dbReference>
<reference evidence="2" key="2">
    <citation type="journal article" date="2018" name="Mol. Plant Microbe Interact.">
        <title>Genome sequence resources for the wheat stripe rust pathogen (Puccinia striiformis f. sp. tritici) and the barley stripe rust pathogen (Puccinia striiformis f. sp. hordei).</title>
        <authorList>
            <person name="Xia C."/>
            <person name="Wang M."/>
            <person name="Yin C."/>
            <person name="Cornejo O.E."/>
            <person name="Hulbert S.H."/>
            <person name="Chen X."/>
        </authorList>
    </citation>
    <scope>NUCLEOTIDE SEQUENCE [LARGE SCALE GENOMIC DNA]</scope>
    <source>
        <strain evidence="2">93-210</strain>
    </source>
</reference>
<reference evidence="1 2" key="3">
    <citation type="journal article" date="2022" name="Microbiol. Spectr.">
        <title>Folding features and dynamics of 3D genome architecture in plant fungal pathogens.</title>
        <authorList>
            <person name="Xia C."/>
        </authorList>
    </citation>
    <scope>NUCLEOTIDE SEQUENCE [LARGE SCALE GENOMIC DNA]</scope>
    <source>
        <strain evidence="1 2">93-210</strain>
    </source>
</reference>
<comment type="caution">
    <text evidence="1">The sequence shown here is derived from an EMBL/GenBank/DDBJ whole genome shotgun (WGS) entry which is preliminary data.</text>
</comment>
<evidence type="ECO:0000313" key="2">
    <source>
        <dbReference type="Proteomes" id="UP001060170"/>
    </source>
</evidence>
<organism evidence="1 2">
    <name type="scientific">Puccinia striiformis f. sp. tritici</name>
    <dbReference type="NCBI Taxonomy" id="168172"/>
    <lineage>
        <taxon>Eukaryota</taxon>
        <taxon>Fungi</taxon>
        <taxon>Dikarya</taxon>
        <taxon>Basidiomycota</taxon>
        <taxon>Pucciniomycotina</taxon>
        <taxon>Pucciniomycetes</taxon>
        <taxon>Pucciniales</taxon>
        <taxon>Pucciniaceae</taxon>
        <taxon>Puccinia</taxon>
    </lineage>
</organism>
<gene>
    <name evidence="1" type="ORF">MJO28_016473</name>
</gene>
<accession>A0ACC0DN81</accession>
<name>A0ACC0DN81_9BASI</name>
<protein>
    <submittedName>
        <fullName evidence="1">Uncharacterized protein</fullName>
    </submittedName>
</protein>
<evidence type="ECO:0000313" key="1">
    <source>
        <dbReference type="EMBL" id="KAI7935602.1"/>
    </source>
</evidence>
<sequence length="407" mass="43591">MTTAITSPDYMSTPPSPTLSPSLHPQSRRLHPQSSRLNTASLPSPLSVYRGSLFQPCHLQSTHSVFSTIPALQCLPIHSLKLLSASPQTTIAVATDSPLKHHIHCTFTSHITCPYLPSPATMSTTRTPNHPAIVSGLFEAIQEYGLVHTSSFLQCSGLKKDKLENFQINLQTNTALTNILLPHTLNYLSGRLIALNDDTTPNLTYNHDTLATEVASDDTESGNTLEVIVTHHDWDSEVYASNLSDWRKVHIVGQIVNFEMESHLTIVLVTSVSLTSGHQPAKPIANASAGGTPSTSGGQQFTSFAGSATPTTPSLSAGKKSFTTPLSSSAVKKRDKKAKSSPLSSSETTPSKKKGKAKAIEPESSDSDGTLSASTSDKSDKEESPLPATPAKRGRPRRNVIKQAAKK</sequence>
<keyword evidence="2" id="KW-1185">Reference proteome</keyword>